<reference evidence="3" key="1">
    <citation type="submission" date="2021-06" db="EMBL/GenBank/DDBJ databases">
        <authorList>
            <person name="Hodson N. C."/>
            <person name="Mongue J. A."/>
            <person name="Jaron S. K."/>
        </authorList>
    </citation>
    <scope>NUCLEOTIDE SEQUENCE</scope>
</reference>
<proteinExistence type="predicted"/>
<name>A0A8J2Q0X4_9HEXA</name>
<evidence type="ECO:0000313" key="3">
    <source>
        <dbReference type="EMBL" id="CAG7829306.1"/>
    </source>
</evidence>
<feature type="region of interest" description="Disordered" evidence="1">
    <location>
        <begin position="170"/>
        <end position="191"/>
    </location>
</feature>
<feature type="transmembrane region" description="Helical" evidence="2">
    <location>
        <begin position="20"/>
        <end position="42"/>
    </location>
</feature>
<comment type="caution">
    <text evidence="3">The sequence shown here is derived from an EMBL/GenBank/DDBJ whole genome shotgun (WGS) entry which is preliminary data.</text>
</comment>
<protein>
    <submittedName>
        <fullName evidence="3">Uncharacterized protein</fullName>
    </submittedName>
</protein>
<evidence type="ECO:0000313" key="4">
    <source>
        <dbReference type="Proteomes" id="UP000708208"/>
    </source>
</evidence>
<gene>
    <name evidence="3" type="ORF">AFUS01_LOCUS39176</name>
</gene>
<keyword evidence="2" id="KW-1133">Transmembrane helix</keyword>
<evidence type="ECO:0000256" key="1">
    <source>
        <dbReference type="SAM" id="MobiDB-lite"/>
    </source>
</evidence>
<organism evidence="3 4">
    <name type="scientific">Allacma fusca</name>
    <dbReference type="NCBI Taxonomy" id="39272"/>
    <lineage>
        <taxon>Eukaryota</taxon>
        <taxon>Metazoa</taxon>
        <taxon>Ecdysozoa</taxon>
        <taxon>Arthropoda</taxon>
        <taxon>Hexapoda</taxon>
        <taxon>Collembola</taxon>
        <taxon>Symphypleona</taxon>
        <taxon>Sminthuridae</taxon>
        <taxon>Allacma</taxon>
    </lineage>
</organism>
<keyword evidence="2" id="KW-0812">Transmembrane</keyword>
<feature type="compositionally biased region" description="Low complexity" evidence="1">
    <location>
        <begin position="176"/>
        <end position="191"/>
    </location>
</feature>
<dbReference type="Proteomes" id="UP000708208">
    <property type="component" value="Unassembled WGS sequence"/>
</dbReference>
<dbReference type="EMBL" id="CAJVCH010550927">
    <property type="protein sequence ID" value="CAG7829306.1"/>
    <property type="molecule type" value="Genomic_DNA"/>
</dbReference>
<accession>A0A8J2Q0X4</accession>
<evidence type="ECO:0000256" key="2">
    <source>
        <dbReference type="SAM" id="Phobius"/>
    </source>
</evidence>
<sequence length="191" mass="21041">MLEEIDTSEETALTSAIGVMVLKLALAVLSLVMGIVLLCGAITRNTCPICRVQSQSVRGQNAVQQVLSRLVNVHCGTNQGRRGRFAPQTRRAKPRGMTRRVMANKNTTQPGESAFMNGYEDADMFMMEGPDLAPANDEPGESAFMNGYEDADMFMMEGPDLAPANDVVDFPEELFQSPEPEYSSEYQSQYE</sequence>
<dbReference type="AlphaFoldDB" id="A0A8J2Q0X4"/>
<keyword evidence="4" id="KW-1185">Reference proteome</keyword>
<keyword evidence="2" id="KW-0472">Membrane</keyword>